<dbReference type="InterPro" id="IPR041588">
    <property type="entry name" value="Integrase_H2C2"/>
</dbReference>
<organism evidence="4 5">
    <name type="scientific">Musca domestica</name>
    <name type="common">House fly</name>
    <dbReference type="NCBI Taxonomy" id="7370"/>
    <lineage>
        <taxon>Eukaryota</taxon>
        <taxon>Metazoa</taxon>
        <taxon>Ecdysozoa</taxon>
        <taxon>Arthropoda</taxon>
        <taxon>Hexapoda</taxon>
        <taxon>Insecta</taxon>
        <taxon>Pterygota</taxon>
        <taxon>Neoptera</taxon>
        <taxon>Endopterygota</taxon>
        <taxon>Diptera</taxon>
        <taxon>Brachycera</taxon>
        <taxon>Muscomorpha</taxon>
        <taxon>Muscoidea</taxon>
        <taxon>Muscidae</taxon>
        <taxon>Musca</taxon>
    </lineage>
</organism>
<dbReference type="Pfam" id="PF17921">
    <property type="entry name" value="Integrase_H2C2"/>
    <property type="match status" value="1"/>
</dbReference>
<dbReference type="Proteomes" id="UP001652621">
    <property type="component" value="Unplaced"/>
</dbReference>
<dbReference type="PANTHER" id="PTHR37984:SF5">
    <property type="entry name" value="PROTEIN NYNRIN-LIKE"/>
    <property type="match status" value="1"/>
</dbReference>
<feature type="compositionally biased region" description="Basic and acidic residues" evidence="2">
    <location>
        <begin position="448"/>
        <end position="471"/>
    </location>
</feature>
<evidence type="ECO:0000313" key="5">
    <source>
        <dbReference type="RefSeq" id="XP_058977556.1"/>
    </source>
</evidence>
<feature type="region of interest" description="Disordered" evidence="2">
    <location>
        <begin position="434"/>
        <end position="537"/>
    </location>
</feature>
<feature type="compositionally biased region" description="Basic and acidic residues" evidence="2">
    <location>
        <begin position="597"/>
        <end position="621"/>
    </location>
</feature>
<feature type="compositionally biased region" description="Polar residues" evidence="2">
    <location>
        <begin position="942"/>
        <end position="956"/>
    </location>
</feature>
<feature type="compositionally biased region" description="Basic and acidic residues" evidence="2">
    <location>
        <begin position="516"/>
        <end position="537"/>
    </location>
</feature>
<keyword evidence="4" id="KW-1185">Reference proteome</keyword>
<feature type="region of interest" description="Disordered" evidence="2">
    <location>
        <begin position="808"/>
        <end position="849"/>
    </location>
</feature>
<protein>
    <recommendedName>
        <fullName evidence="1">RNA-directed DNA polymerase</fullName>
        <ecNumber evidence="1">2.7.7.49</ecNumber>
    </recommendedName>
</protein>
<feature type="compositionally biased region" description="Basic residues" evidence="2">
    <location>
        <begin position="662"/>
        <end position="674"/>
    </location>
</feature>
<evidence type="ECO:0000256" key="1">
    <source>
        <dbReference type="ARBA" id="ARBA00012493"/>
    </source>
</evidence>
<dbReference type="InterPro" id="IPR050951">
    <property type="entry name" value="Retrovirus_Pol_polyprotein"/>
</dbReference>
<feature type="compositionally biased region" description="Basic and acidic residues" evidence="2">
    <location>
        <begin position="961"/>
        <end position="972"/>
    </location>
</feature>
<feature type="region of interest" description="Disordered" evidence="2">
    <location>
        <begin position="365"/>
        <end position="419"/>
    </location>
</feature>
<name>A0ABM3UVJ5_MUSDO</name>
<feature type="compositionally biased region" description="Polar residues" evidence="2">
    <location>
        <begin position="376"/>
        <end position="393"/>
    </location>
</feature>
<dbReference type="GeneID" id="131802135"/>
<feature type="domain" description="Integrase zinc-binding" evidence="3">
    <location>
        <begin position="113"/>
        <end position="171"/>
    </location>
</feature>
<dbReference type="PANTHER" id="PTHR37984">
    <property type="entry name" value="PROTEIN CBG26694"/>
    <property type="match status" value="1"/>
</dbReference>
<feature type="region of interest" description="Disordered" evidence="2">
    <location>
        <begin position="573"/>
        <end position="691"/>
    </location>
</feature>
<feature type="compositionally biased region" description="Basic residues" evidence="2">
    <location>
        <begin position="820"/>
        <end position="832"/>
    </location>
</feature>
<feature type="region of interest" description="Disordered" evidence="2">
    <location>
        <begin position="937"/>
        <end position="999"/>
    </location>
</feature>
<evidence type="ECO:0000313" key="4">
    <source>
        <dbReference type="Proteomes" id="UP001652621"/>
    </source>
</evidence>
<feature type="region of interest" description="Disordered" evidence="2">
    <location>
        <begin position="317"/>
        <end position="348"/>
    </location>
</feature>
<reference evidence="5" key="1">
    <citation type="submission" date="2025-08" db="UniProtKB">
        <authorList>
            <consortium name="RefSeq"/>
        </authorList>
    </citation>
    <scope>IDENTIFICATION</scope>
    <source>
        <strain evidence="5">Aabys</strain>
        <tissue evidence="5">Whole body</tissue>
    </source>
</reference>
<feature type="compositionally biased region" description="Basic and acidic residues" evidence="2">
    <location>
        <begin position="268"/>
        <end position="302"/>
    </location>
</feature>
<proteinExistence type="predicted"/>
<feature type="compositionally biased region" description="Polar residues" evidence="2">
    <location>
        <begin position="573"/>
        <end position="594"/>
    </location>
</feature>
<feature type="region of interest" description="Disordered" evidence="2">
    <location>
        <begin position="237"/>
        <end position="302"/>
    </location>
</feature>
<dbReference type="RefSeq" id="XP_058977556.1">
    <property type="nucleotide sequence ID" value="XM_059121573.1"/>
</dbReference>
<gene>
    <name evidence="5" type="primary">LOC131802135</name>
</gene>
<feature type="compositionally biased region" description="Basic residues" evidence="2">
    <location>
        <begin position="978"/>
        <end position="990"/>
    </location>
</feature>
<dbReference type="EC" id="2.7.7.49" evidence="1"/>
<accession>A0ABM3UVJ5</accession>
<dbReference type="Gene3D" id="1.10.340.70">
    <property type="match status" value="1"/>
</dbReference>
<feature type="compositionally biased region" description="Polar residues" evidence="2">
    <location>
        <begin position="252"/>
        <end position="267"/>
    </location>
</feature>
<evidence type="ECO:0000259" key="3">
    <source>
        <dbReference type="Pfam" id="PF17921"/>
    </source>
</evidence>
<sequence>MRQPDLSGRLARWVFKLQPYRFTISHRKGKDHVVPDALSRIPDDISALEIVDPLIDFNSPHFDDSDYVELKGTIMKAPNKYPDIKIVDKYVYYRTEHYSGDESQEQLCWKLWIPHKLRTQLISKAHDSPEASHGGMAKTLDLLRRTFFWPGIVIDVREYVSNCDVCKSTKAPNMTMKPPMGQPAEYPINDLKKIQQSIITQYKNLLVMDDKKVPAEIINISSEELNAEFINLCSDVGGEEEEEDEAKDKKQQTCTTSRRQENPNSSKQADKETDIKPNTSKKADKESAKRPSEASKATEIRLESDDDLEKICVSYPTSTADKAKQPKNNVKGKTNEEEEESSKAKNLDDVTKNLLDQIDMICGEGNLDKTGEKSPTICQENISNENSGFSSKISPAKRQNNKTEAPTADTISLDASSDDEEVNANLIKETVKKVSQQQLGAETPSPVLEEKPRSNVRKSVENHNQTDDHNKTVPSPPAATNAVEEETKSPTDPTIISAHNGISLKSLHNSNCENLQAEHQRKEEEDKKREDLDKPTFEDIEKRNSLKSTEKIRSILLSILQPSEIDALRDSFKNTQKNSSETESETNYGKQNSPKCVDNENTKSLLDGHQKITNLEVREKLPNGMEIDNKSPPPQSSESLNGKVIDCHNTEEEDQRTTPTKKSSKAKKSKKAKSSRPSSSPGGNRKVDITRKMNQVYRELECTFKGFDQIMNYEPKAIDGKRRSSVHSRSVISEQLNVDEEPTTSFQLRKRRKTIGNENTKSFLDGHQKITDLEVSEKLSNGMEIANKSPPPQSSEGLNGKVIDCHTTKEEHQKTTPTKKSSKAKKSKKAKSSRPSSSPGGNRKVDITRKMNQVYRELECTFKGFDQIMNYEPKAIDGKRRSSVHTRSFISEQLNVDEEPTTSFQLRKRRKTIGNENTKSLLDGHQKITDLEVREKLPNGMEINNKSPPPQSSESLNGKVIDCHTTKEEHQRTTPAKKSSKAKKSKKAKSFRPSSSPGN</sequence>
<evidence type="ECO:0000256" key="2">
    <source>
        <dbReference type="SAM" id="MobiDB-lite"/>
    </source>
</evidence>